<name>A0A6A6BL03_9PEZI</name>
<organism evidence="1 2">
    <name type="scientific">Aplosporella prunicola CBS 121167</name>
    <dbReference type="NCBI Taxonomy" id="1176127"/>
    <lineage>
        <taxon>Eukaryota</taxon>
        <taxon>Fungi</taxon>
        <taxon>Dikarya</taxon>
        <taxon>Ascomycota</taxon>
        <taxon>Pezizomycotina</taxon>
        <taxon>Dothideomycetes</taxon>
        <taxon>Dothideomycetes incertae sedis</taxon>
        <taxon>Botryosphaeriales</taxon>
        <taxon>Aplosporellaceae</taxon>
        <taxon>Aplosporella</taxon>
    </lineage>
</organism>
<evidence type="ECO:0000313" key="2">
    <source>
        <dbReference type="Proteomes" id="UP000799438"/>
    </source>
</evidence>
<gene>
    <name evidence="1" type="ORF">K452DRAFT_357199</name>
</gene>
<accession>A0A6A6BL03</accession>
<protein>
    <submittedName>
        <fullName evidence="1">Uncharacterized protein</fullName>
    </submittedName>
</protein>
<dbReference type="AlphaFoldDB" id="A0A6A6BL03"/>
<reference evidence="1" key="1">
    <citation type="journal article" date="2020" name="Stud. Mycol.">
        <title>101 Dothideomycetes genomes: a test case for predicting lifestyles and emergence of pathogens.</title>
        <authorList>
            <person name="Haridas S."/>
            <person name="Albert R."/>
            <person name="Binder M."/>
            <person name="Bloem J."/>
            <person name="Labutti K."/>
            <person name="Salamov A."/>
            <person name="Andreopoulos B."/>
            <person name="Baker S."/>
            <person name="Barry K."/>
            <person name="Bills G."/>
            <person name="Bluhm B."/>
            <person name="Cannon C."/>
            <person name="Castanera R."/>
            <person name="Culley D."/>
            <person name="Daum C."/>
            <person name="Ezra D."/>
            <person name="Gonzalez J."/>
            <person name="Henrissat B."/>
            <person name="Kuo A."/>
            <person name="Liang C."/>
            <person name="Lipzen A."/>
            <person name="Lutzoni F."/>
            <person name="Magnuson J."/>
            <person name="Mondo S."/>
            <person name="Nolan M."/>
            <person name="Ohm R."/>
            <person name="Pangilinan J."/>
            <person name="Park H.-J."/>
            <person name="Ramirez L."/>
            <person name="Alfaro M."/>
            <person name="Sun H."/>
            <person name="Tritt A."/>
            <person name="Yoshinaga Y."/>
            <person name="Zwiers L.-H."/>
            <person name="Turgeon B."/>
            <person name="Goodwin S."/>
            <person name="Spatafora J."/>
            <person name="Crous P."/>
            <person name="Grigoriev I."/>
        </authorList>
    </citation>
    <scope>NUCLEOTIDE SEQUENCE</scope>
    <source>
        <strain evidence="1">CBS 121167</strain>
    </source>
</reference>
<evidence type="ECO:0000313" key="1">
    <source>
        <dbReference type="EMBL" id="KAF2144348.1"/>
    </source>
</evidence>
<dbReference type="Proteomes" id="UP000799438">
    <property type="component" value="Unassembled WGS sequence"/>
</dbReference>
<keyword evidence="2" id="KW-1185">Reference proteome</keyword>
<dbReference type="GeneID" id="54303604"/>
<dbReference type="RefSeq" id="XP_033400060.1">
    <property type="nucleotide sequence ID" value="XM_033546098.1"/>
</dbReference>
<dbReference type="EMBL" id="ML995480">
    <property type="protein sequence ID" value="KAF2144348.1"/>
    <property type="molecule type" value="Genomic_DNA"/>
</dbReference>
<sequence length="157" mass="17805">MHSPIEPKDRYYFRKFARTLIQRPDLAANMQDVFLDSIMLYGILDFDSTESESGSEENFKGLDNAWSHIEEKETSDIFSEAVWEMDIGNKDILLKRLERGKEDAEVALFLWYLPDLRSLTLDSPPNSTDSPILGLVKAATTPGTGRPFSNLSCLKLV</sequence>
<proteinExistence type="predicted"/>